<evidence type="ECO:0000256" key="6">
    <source>
        <dbReference type="ARBA" id="ARBA00023056"/>
    </source>
</evidence>
<dbReference type="InterPro" id="IPR011835">
    <property type="entry name" value="GS/SS"/>
</dbReference>
<comment type="catalytic activity">
    <reaction evidence="1 7">
        <text>[(1-&gt;4)-alpha-D-glucosyl](n) + ADP-alpha-D-glucose = [(1-&gt;4)-alpha-D-glucosyl](n+1) + ADP + H(+)</text>
        <dbReference type="Rhea" id="RHEA:18189"/>
        <dbReference type="Rhea" id="RHEA-COMP:9584"/>
        <dbReference type="Rhea" id="RHEA-COMP:9587"/>
        <dbReference type="ChEBI" id="CHEBI:15378"/>
        <dbReference type="ChEBI" id="CHEBI:15444"/>
        <dbReference type="ChEBI" id="CHEBI:57498"/>
        <dbReference type="ChEBI" id="CHEBI:456216"/>
        <dbReference type="EC" id="2.4.1.21"/>
    </reaction>
</comment>
<evidence type="ECO:0000259" key="9">
    <source>
        <dbReference type="Pfam" id="PF08323"/>
    </source>
</evidence>
<protein>
    <recommendedName>
        <fullName evidence="7">Glycogen synthase</fullName>
        <ecNumber evidence="7">2.4.1.21</ecNumber>
    </recommendedName>
    <alternativeName>
        <fullName evidence="7">Starch [bacterial glycogen] synthase</fullName>
    </alternativeName>
</protein>
<dbReference type="UniPathway" id="UPA00164"/>
<accession>A0A0G0B2G4</accession>
<organism evidence="10 11">
    <name type="scientific">Candidatus Gottesmanbacteria bacterium GW2011_GWA1_34_13</name>
    <dbReference type="NCBI Taxonomy" id="1618434"/>
    <lineage>
        <taxon>Bacteria</taxon>
        <taxon>Candidatus Gottesmaniibacteriota</taxon>
    </lineage>
</organism>
<evidence type="ECO:0000256" key="7">
    <source>
        <dbReference type="HAMAP-Rule" id="MF_00484"/>
    </source>
</evidence>
<feature type="domain" description="Glycosyl transferase family 1" evidence="8">
    <location>
        <begin position="261"/>
        <end position="406"/>
    </location>
</feature>
<evidence type="ECO:0000256" key="1">
    <source>
        <dbReference type="ARBA" id="ARBA00001478"/>
    </source>
</evidence>
<dbReference type="InterPro" id="IPR001296">
    <property type="entry name" value="Glyco_trans_1"/>
</dbReference>
<gene>
    <name evidence="7" type="primary">glgA</name>
    <name evidence="10" type="ORF">UR52_C0024G0002</name>
</gene>
<proteinExistence type="inferred from homology"/>
<comment type="function">
    <text evidence="2 7">Synthesizes alpha-1,4-glucan chains using ADP-glucose.</text>
</comment>
<dbReference type="GO" id="GO:0005978">
    <property type="term" value="P:glycogen biosynthetic process"/>
    <property type="evidence" value="ECO:0007669"/>
    <property type="project" value="UniProtKB-UniRule"/>
</dbReference>
<dbReference type="AlphaFoldDB" id="A0A0G0B2G4"/>
<dbReference type="GO" id="GO:0004373">
    <property type="term" value="F:alpha-1,4-glucan glucosyltransferase (UDP-glucose donor) activity"/>
    <property type="evidence" value="ECO:0007669"/>
    <property type="project" value="InterPro"/>
</dbReference>
<sequence>MFVVHLSFECAPIYKTGGLGDVVGSLPKALKKLHVDSQIMMPGYGFIIKPTFLPNSQIPVIYIESPFFAHKEALKELQNQAPAFAHFCLLAVKKIKENHQAPDIIHCHDWHTALVPFLLKKWQDPFFAKTKTILTIHNVAFQGNFWTKYLHHEDLKEITDLLDPRSKKISFLREGIKTADFVSTVSPNHAKEIMTGKISFGLQKVIKSKKHQFMGILNGIDADVWNPATDTHIYKKYSPNQAINGKIYNKIKLQSELGLFKDENIPIFGFISRLSSQKGIEFLISLLEMAAKKRVEVIILGKGMAKMEKSLREFQSRVRQSWVSVNLAFDERLAHRIYAAADFFLIPSRYEPCGLTQMIAMRYGTIPIATKTGGLMDSISDKRTGFLLDETTEEDFMQKIDEALAVFGNSHKRKEMIERVMGQDFSWDKSAKEYLHLYKEILKIV</sequence>
<dbReference type="PANTHER" id="PTHR45825:SF11">
    <property type="entry name" value="ALPHA AMYLASE DOMAIN-CONTAINING PROTEIN"/>
    <property type="match status" value="1"/>
</dbReference>
<evidence type="ECO:0000313" key="11">
    <source>
        <dbReference type="Proteomes" id="UP000034176"/>
    </source>
</evidence>
<dbReference type="SUPFAM" id="SSF53756">
    <property type="entry name" value="UDP-Glycosyltransferase/glycogen phosphorylase"/>
    <property type="match status" value="1"/>
</dbReference>
<evidence type="ECO:0000256" key="5">
    <source>
        <dbReference type="ARBA" id="ARBA00022679"/>
    </source>
</evidence>
<reference evidence="10 11" key="1">
    <citation type="journal article" date="2015" name="Nature">
        <title>rRNA introns, odd ribosomes, and small enigmatic genomes across a large radiation of phyla.</title>
        <authorList>
            <person name="Brown C.T."/>
            <person name="Hug L.A."/>
            <person name="Thomas B.C."/>
            <person name="Sharon I."/>
            <person name="Castelle C.J."/>
            <person name="Singh A."/>
            <person name="Wilkins M.J."/>
            <person name="Williams K.H."/>
            <person name="Banfield J.F."/>
        </authorList>
    </citation>
    <scope>NUCLEOTIDE SEQUENCE [LARGE SCALE GENOMIC DNA]</scope>
</reference>
<dbReference type="GO" id="GO:0009011">
    <property type="term" value="F:alpha-1,4-glucan glucosyltransferase (ADP-glucose donor) activity"/>
    <property type="evidence" value="ECO:0007669"/>
    <property type="project" value="UniProtKB-UniRule"/>
</dbReference>
<dbReference type="InterPro" id="IPR013534">
    <property type="entry name" value="Starch_synth_cat_dom"/>
</dbReference>
<comment type="caution">
    <text evidence="10">The sequence shown here is derived from an EMBL/GenBank/DDBJ whole genome shotgun (WGS) entry which is preliminary data.</text>
</comment>
<dbReference type="Proteomes" id="UP000034176">
    <property type="component" value="Unassembled WGS sequence"/>
</dbReference>
<dbReference type="PATRIC" id="fig|1618434.3.peg.548"/>
<dbReference type="HAMAP" id="MF_00484">
    <property type="entry name" value="Glycogen_synth"/>
    <property type="match status" value="1"/>
</dbReference>
<dbReference type="Gene3D" id="3.40.50.2000">
    <property type="entry name" value="Glycogen Phosphorylase B"/>
    <property type="match status" value="2"/>
</dbReference>
<name>A0A0G0B2G4_9BACT</name>
<dbReference type="PANTHER" id="PTHR45825">
    <property type="entry name" value="GRANULE-BOUND STARCH SYNTHASE 1, CHLOROPLASTIC/AMYLOPLASTIC"/>
    <property type="match status" value="1"/>
</dbReference>
<dbReference type="Pfam" id="PF08323">
    <property type="entry name" value="Glyco_transf_5"/>
    <property type="match status" value="1"/>
</dbReference>
<evidence type="ECO:0000256" key="3">
    <source>
        <dbReference type="ARBA" id="ARBA00010281"/>
    </source>
</evidence>
<dbReference type="EMBL" id="LBPN01000024">
    <property type="protein sequence ID" value="KKP57841.1"/>
    <property type="molecule type" value="Genomic_DNA"/>
</dbReference>
<evidence type="ECO:0000313" key="10">
    <source>
        <dbReference type="EMBL" id="KKP57841.1"/>
    </source>
</evidence>
<dbReference type="EC" id="2.4.1.21" evidence="7"/>
<keyword evidence="5 7" id="KW-0808">Transferase</keyword>
<dbReference type="STRING" id="1618434.UR52_C0024G0002"/>
<evidence type="ECO:0000256" key="2">
    <source>
        <dbReference type="ARBA" id="ARBA00002764"/>
    </source>
</evidence>
<dbReference type="Pfam" id="PF00534">
    <property type="entry name" value="Glycos_transf_1"/>
    <property type="match status" value="1"/>
</dbReference>
<keyword evidence="6 7" id="KW-0320">Glycogen biosynthesis</keyword>
<keyword evidence="4 7" id="KW-0328">Glycosyltransferase</keyword>
<evidence type="ECO:0000259" key="8">
    <source>
        <dbReference type="Pfam" id="PF00534"/>
    </source>
</evidence>
<feature type="binding site" evidence="7">
    <location>
        <position position="15"/>
    </location>
    <ligand>
        <name>ADP-alpha-D-glucose</name>
        <dbReference type="ChEBI" id="CHEBI:57498"/>
    </ligand>
</feature>
<evidence type="ECO:0000256" key="4">
    <source>
        <dbReference type="ARBA" id="ARBA00022676"/>
    </source>
</evidence>
<dbReference type="CDD" id="cd03791">
    <property type="entry name" value="GT5_Glycogen_synthase_DULL1-like"/>
    <property type="match status" value="1"/>
</dbReference>
<feature type="domain" description="Starch synthase catalytic" evidence="9">
    <location>
        <begin position="3"/>
        <end position="207"/>
    </location>
</feature>
<dbReference type="NCBIfam" id="TIGR02095">
    <property type="entry name" value="glgA"/>
    <property type="match status" value="1"/>
</dbReference>
<comment type="similarity">
    <text evidence="3 7">Belongs to the glycosyltransferase 1 family. Bacterial/plant glycogen synthase subfamily.</text>
</comment>
<comment type="pathway">
    <text evidence="7">Glycan biosynthesis; glycogen biosynthesis.</text>
</comment>